<accession>A0A8H5P3S8</accession>
<evidence type="ECO:0000313" key="2">
    <source>
        <dbReference type="Proteomes" id="UP000547976"/>
    </source>
</evidence>
<proteinExistence type="predicted"/>
<dbReference type="Proteomes" id="UP000547976">
    <property type="component" value="Unassembled WGS sequence"/>
</dbReference>
<gene>
    <name evidence="1" type="ORF">FSUBG_10987</name>
</gene>
<dbReference type="EMBL" id="JAAOAV010000199">
    <property type="protein sequence ID" value="KAF5589881.1"/>
    <property type="molecule type" value="Genomic_DNA"/>
</dbReference>
<organism evidence="1 2">
    <name type="scientific">Gibberella subglutinans</name>
    <name type="common">Fusarium subglutinans</name>
    <dbReference type="NCBI Taxonomy" id="42677"/>
    <lineage>
        <taxon>Eukaryota</taxon>
        <taxon>Fungi</taxon>
        <taxon>Dikarya</taxon>
        <taxon>Ascomycota</taxon>
        <taxon>Pezizomycotina</taxon>
        <taxon>Sordariomycetes</taxon>
        <taxon>Hypocreomycetidae</taxon>
        <taxon>Hypocreales</taxon>
        <taxon>Nectriaceae</taxon>
        <taxon>Fusarium</taxon>
        <taxon>Fusarium fujikuroi species complex</taxon>
    </lineage>
</organism>
<reference evidence="1 2" key="1">
    <citation type="submission" date="2020-05" db="EMBL/GenBank/DDBJ databases">
        <title>Identification and distribution of gene clusters putatively required for synthesis of sphingolipid metabolism inhibitors in phylogenetically diverse species of the filamentous fungus Fusarium.</title>
        <authorList>
            <person name="Kim H.-S."/>
            <person name="Busman M."/>
            <person name="Brown D.W."/>
            <person name="Divon H."/>
            <person name="Uhlig S."/>
            <person name="Proctor R.H."/>
        </authorList>
    </citation>
    <scope>NUCLEOTIDE SEQUENCE [LARGE SCALE GENOMIC DNA]</scope>
    <source>
        <strain evidence="1 2">NRRL 66333</strain>
    </source>
</reference>
<dbReference type="AlphaFoldDB" id="A0A8H5P3S8"/>
<dbReference type="GeneID" id="59310338"/>
<dbReference type="OrthoDB" id="5105620at2759"/>
<evidence type="ECO:0000313" key="1">
    <source>
        <dbReference type="EMBL" id="KAF5589881.1"/>
    </source>
</evidence>
<name>A0A8H5P3S8_GIBSU</name>
<protein>
    <submittedName>
        <fullName evidence="1">Uncharacterized protein</fullName>
    </submittedName>
</protein>
<dbReference type="RefSeq" id="XP_036533502.1">
    <property type="nucleotide sequence ID" value="XM_036675620.1"/>
</dbReference>
<keyword evidence="2" id="KW-1185">Reference proteome</keyword>
<comment type="caution">
    <text evidence="1">The sequence shown here is derived from an EMBL/GenBank/DDBJ whole genome shotgun (WGS) entry which is preliminary data.</text>
</comment>
<sequence>MVFSPSLITLSPEASRVMYGVINEIALPGAPIEMAGPYICTRGSLSSVYGMWIGSSPKGPDAVPGGYSIEFSVVGPYPPLEDGAEAPSGSTEAGTKITWTSVNFDQLSPEELKCAEGKLSKAESDNGNNEEALKLIKIWQTQKPRLNHTVENTVGSDLRLPLVVDDEALELPRALKYPLWMELPDSTENSDNEILATDGLSCLLATKLDLKHSVESTMGDDLVLELKPYEEVIEKQESLYGNAPWVEISGSNEDSESEESV</sequence>